<reference evidence="2" key="1">
    <citation type="submission" date="2025-08" db="UniProtKB">
        <authorList>
            <consortium name="Ensembl"/>
        </authorList>
    </citation>
    <scope>IDENTIFICATION</scope>
</reference>
<dbReference type="GeneTree" id="ENSGT00960000189541"/>
<sequence>IQVLDGRQVGSNCFFCSPNYSLISVFYGVNERTFLAIKPDGVQRHLVGEIIRRFEKKVLENRGDMIAVFQYLRGCHREEEGVKLFSKAPIGQTRNNGWKLIKERFNLEIRRNFLIVRTINPWNRSCPWKLWEHHHLRLSRRDWTAICQKWCRVSAWVGVGLDDLQGPFQL</sequence>
<accession>A0A8C6XQS9</accession>
<proteinExistence type="predicted"/>
<feature type="domain" description="Nucleoside diphosphate kinase-like" evidence="1">
    <location>
        <begin position="31"/>
        <end position="59"/>
    </location>
</feature>
<evidence type="ECO:0000313" key="2">
    <source>
        <dbReference type="Ensembl" id="ENSNNAP00000017701.1"/>
    </source>
</evidence>
<organism evidence="2 3">
    <name type="scientific">Naja naja</name>
    <name type="common">Indian cobra</name>
    <dbReference type="NCBI Taxonomy" id="35670"/>
    <lineage>
        <taxon>Eukaryota</taxon>
        <taxon>Metazoa</taxon>
        <taxon>Chordata</taxon>
        <taxon>Craniata</taxon>
        <taxon>Vertebrata</taxon>
        <taxon>Euteleostomi</taxon>
        <taxon>Lepidosauria</taxon>
        <taxon>Squamata</taxon>
        <taxon>Bifurcata</taxon>
        <taxon>Unidentata</taxon>
        <taxon>Episquamata</taxon>
        <taxon>Toxicofera</taxon>
        <taxon>Serpentes</taxon>
        <taxon>Colubroidea</taxon>
        <taxon>Elapidae</taxon>
        <taxon>Elapinae</taxon>
        <taxon>Naja</taxon>
    </lineage>
</organism>
<dbReference type="SUPFAM" id="SSF54919">
    <property type="entry name" value="Nucleoside diphosphate kinase, NDK"/>
    <property type="match status" value="1"/>
</dbReference>
<dbReference type="Proteomes" id="UP000694559">
    <property type="component" value="Unplaced"/>
</dbReference>
<evidence type="ECO:0000259" key="1">
    <source>
        <dbReference type="Pfam" id="PF00334"/>
    </source>
</evidence>
<dbReference type="AlphaFoldDB" id="A0A8C6XQS9"/>
<name>A0A8C6XQS9_NAJNA</name>
<evidence type="ECO:0000313" key="3">
    <source>
        <dbReference type="Proteomes" id="UP000694559"/>
    </source>
</evidence>
<dbReference type="Ensembl" id="ENSNNAT00000018584.1">
    <property type="protein sequence ID" value="ENSNNAP00000017701.1"/>
    <property type="gene ID" value="ENSNNAG00000011861.1"/>
</dbReference>
<dbReference type="InterPro" id="IPR036850">
    <property type="entry name" value="NDK-like_dom_sf"/>
</dbReference>
<dbReference type="OrthoDB" id="1683831at2759"/>
<dbReference type="Pfam" id="PF00334">
    <property type="entry name" value="NDK"/>
    <property type="match status" value="1"/>
</dbReference>
<dbReference type="InterPro" id="IPR034907">
    <property type="entry name" value="NDK-like_dom"/>
</dbReference>
<dbReference type="Gene3D" id="3.30.70.141">
    <property type="entry name" value="Nucleoside diphosphate kinase-like domain"/>
    <property type="match status" value="1"/>
</dbReference>
<keyword evidence="3" id="KW-1185">Reference proteome</keyword>
<reference evidence="2" key="2">
    <citation type="submission" date="2025-09" db="UniProtKB">
        <authorList>
            <consortium name="Ensembl"/>
        </authorList>
    </citation>
    <scope>IDENTIFICATION</scope>
</reference>
<protein>
    <recommendedName>
        <fullName evidence="1">Nucleoside diphosphate kinase-like domain-containing protein</fullName>
    </recommendedName>
</protein>